<keyword evidence="1" id="KW-1133">Transmembrane helix</keyword>
<dbReference type="OrthoDB" id="122062at2"/>
<evidence type="ECO:0000313" key="3">
    <source>
        <dbReference type="Proteomes" id="UP000198757"/>
    </source>
</evidence>
<dbReference type="GO" id="GO:0016020">
    <property type="term" value="C:membrane"/>
    <property type="evidence" value="ECO:0007669"/>
    <property type="project" value="InterPro"/>
</dbReference>
<protein>
    <submittedName>
        <fullName evidence="2">Sugar efflux transporter for intercellular exchange</fullName>
    </submittedName>
</protein>
<feature type="transmembrane region" description="Helical" evidence="1">
    <location>
        <begin position="68"/>
        <end position="87"/>
    </location>
</feature>
<evidence type="ECO:0000256" key="1">
    <source>
        <dbReference type="SAM" id="Phobius"/>
    </source>
</evidence>
<accession>A0A1G7BW15</accession>
<gene>
    <name evidence="2" type="ORF">SAMN04487894_13417</name>
</gene>
<proteinExistence type="predicted"/>
<sequence>MKIDIVSIIGSLTVACSFALKFVGFPSQIKKIQKTKSTAGLSVTLFGISFFSYVLWTVYGILKRDWVTILGQGVGILASGAVLYLIWKDTIKNKL</sequence>
<dbReference type="RefSeq" id="WP_090393641.1">
    <property type="nucleotide sequence ID" value="NZ_FMZO01000034.1"/>
</dbReference>
<organism evidence="2 3">
    <name type="scientific">Niabella drilacis (strain DSM 25811 / CCM 8410 / CCUG 62505 / LMG 26954 / E90)</name>
    <dbReference type="NCBI Taxonomy" id="1285928"/>
    <lineage>
        <taxon>Bacteria</taxon>
        <taxon>Pseudomonadati</taxon>
        <taxon>Bacteroidota</taxon>
        <taxon>Chitinophagia</taxon>
        <taxon>Chitinophagales</taxon>
        <taxon>Chitinophagaceae</taxon>
        <taxon>Niabella</taxon>
    </lineage>
</organism>
<keyword evidence="3" id="KW-1185">Reference proteome</keyword>
<feature type="transmembrane region" description="Helical" evidence="1">
    <location>
        <begin position="39"/>
        <end position="62"/>
    </location>
</feature>
<feature type="transmembrane region" description="Helical" evidence="1">
    <location>
        <begin position="6"/>
        <end position="27"/>
    </location>
</feature>
<keyword evidence="1" id="KW-0472">Membrane</keyword>
<dbReference type="Gene3D" id="1.20.1280.290">
    <property type="match status" value="1"/>
</dbReference>
<dbReference type="Pfam" id="PF03083">
    <property type="entry name" value="MtN3_slv"/>
    <property type="match status" value="1"/>
</dbReference>
<dbReference type="AlphaFoldDB" id="A0A1G7BW15"/>
<dbReference type="PROSITE" id="PS51257">
    <property type="entry name" value="PROKAR_LIPOPROTEIN"/>
    <property type="match status" value="1"/>
</dbReference>
<dbReference type="EMBL" id="FMZO01000034">
    <property type="protein sequence ID" value="SDE31291.1"/>
    <property type="molecule type" value="Genomic_DNA"/>
</dbReference>
<reference evidence="3" key="1">
    <citation type="submission" date="2016-10" db="EMBL/GenBank/DDBJ databases">
        <authorList>
            <person name="Varghese N."/>
            <person name="Submissions S."/>
        </authorList>
    </citation>
    <scope>NUCLEOTIDE SEQUENCE [LARGE SCALE GENOMIC DNA]</scope>
    <source>
        <strain evidence="3">DSM 25811 / CCM 8410 / LMG 26954 / E90</strain>
    </source>
</reference>
<dbReference type="STRING" id="1285928.SAMN04487894_13417"/>
<keyword evidence="1" id="KW-0812">Transmembrane</keyword>
<name>A0A1G7BW15_NIADE</name>
<dbReference type="Proteomes" id="UP000198757">
    <property type="component" value="Unassembled WGS sequence"/>
</dbReference>
<dbReference type="InterPro" id="IPR004316">
    <property type="entry name" value="SWEET_rpt"/>
</dbReference>
<evidence type="ECO:0000313" key="2">
    <source>
        <dbReference type="EMBL" id="SDE31291.1"/>
    </source>
</evidence>